<dbReference type="InterPro" id="IPR017895">
    <property type="entry name" value="HTH_IS408/IS1162_type"/>
</dbReference>
<feature type="domain" description="Integrase catalytic" evidence="3">
    <location>
        <begin position="129"/>
        <end position="316"/>
    </location>
</feature>
<evidence type="ECO:0000259" key="3">
    <source>
        <dbReference type="PROSITE" id="PS50994"/>
    </source>
</evidence>
<dbReference type="PROSITE" id="PS50994">
    <property type="entry name" value="INTEGRASE"/>
    <property type="match status" value="1"/>
</dbReference>
<dbReference type="NCBIfam" id="NF033546">
    <property type="entry name" value="transpos_IS21"/>
    <property type="match status" value="1"/>
</dbReference>
<dbReference type="PANTHER" id="PTHR35004">
    <property type="entry name" value="TRANSPOSASE RV3428C-RELATED"/>
    <property type="match status" value="1"/>
</dbReference>
<proteinExistence type="predicted"/>
<keyword evidence="5" id="KW-1185">Reference proteome</keyword>
<name>A0A509E9P2_9HYPH</name>
<dbReference type="RefSeq" id="WP_012606267.1">
    <property type="nucleotide sequence ID" value="NZ_CABFPH010000014.1"/>
</dbReference>
<dbReference type="InterPro" id="IPR036388">
    <property type="entry name" value="WH-like_DNA-bd_sf"/>
</dbReference>
<dbReference type="PANTHER" id="PTHR35004:SF8">
    <property type="entry name" value="TRANSPOSASE RV3428C-RELATED"/>
    <property type="match status" value="1"/>
</dbReference>
<dbReference type="EMBL" id="CABFPH010000014">
    <property type="protein sequence ID" value="VUD70927.1"/>
    <property type="molecule type" value="Genomic_DNA"/>
</dbReference>
<dbReference type="InterPro" id="IPR054353">
    <property type="entry name" value="IstA-like_C"/>
</dbReference>
<dbReference type="InterPro" id="IPR001584">
    <property type="entry name" value="Integrase_cat-core"/>
</dbReference>
<evidence type="ECO:0000313" key="5">
    <source>
        <dbReference type="Proteomes" id="UP000410984"/>
    </source>
</evidence>
<gene>
    <name evidence="4" type="ORF">MET9862_01501</name>
</gene>
<dbReference type="InterPro" id="IPR009057">
    <property type="entry name" value="Homeodomain-like_sf"/>
</dbReference>
<evidence type="ECO:0008006" key="6">
    <source>
        <dbReference type="Google" id="ProtNLM"/>
    </source>
</evidence>
<dbReference type="InterPro" id="IPR012337">
    <property type="entry name" value="RNaseH-like_sf"/>
</dbReference>
<dbReference type="InterPro" id="IPR007889">
    <property type="entry name" value="HTH_Psq"/>
</dbReference>
<accession>A0A509E9P2</accession>
<protein>
    <recommendedName>
        <fullName evidence="6">HTH IS408-type domain-containing protein</fullName>
    </recommendedName>
</protein>
<dbReference type="GO" id="GO:0015074">
    <property type="term" value="P:DNA integration"/>
    <property type="evidence" value="ECO:0007669"/>
    <property type="project" value="InterPro"/>
</dbReference>
<evidence type="ECO:0000259" key="2">
    <source>
        <dbReference type="PROSITE" id="PS50532"/>
    </source>
</evidence>
<dbReference type="SUPFAM" id="SSF53098">
    <property type="entry name" value="Ribonuclease H-like"/>
    <property type="match status" value="1"/>
</dbReference>
<dbReference type="Gene3D" id="1.10.10.10">
    <property type="entry name" value="Winged helix-like DNA-binding domain superfamily/Winged helix DNA-binding domain"/>
    <property type="match status" value="1"/>
</dbReference>
<organism evidence="4 5">
    <name type="scientific">Methylobacterium symbioticum</name>
    <dbReference type="NCBI Taxonomy" id="2584084"/>
    <lineage>
        <taxon>Bacteria</taxon>
        <taxon>Pseudomonadati</taxon>
        <taxon>Pseudomonadota</taxon>
        <taxon>Alphaproteobacteria</taxon>
        <taxon>Hyphomicrobiales</taxon>
        <taxon>Methylobacteriaceae</taxon>
        <taxon>Methylobacterium</taxon>
    </lineage>
</organism>
<dbReference type="Pfam" id="PF04218">
    <property type="entry name" value="CENP-B_N"/>
    <property type="match status" value="1"/>
</dbReference>
<dbReference type="PROSITE" id="PS50532">
    <property type="entry name" value="HTH_IS408"/>
    <property type="match status" value="1"/>
</dbReference>
<dbReference type="Pfam" id="PF22483">
    <property type="entry name" value="Mu-transpos_C_2"/>
    <property type="match status" value="1"/>
</dbReference>
<evidence type="ECO:0000313" key="4">
    <source>
        <dbReference type="EMBL" id="VUD70927.1"/>
    </source>
</evidence>
<evidence type="ECO:0000256" key="1">
    <source>
        <dbReference type="SAM" id="MobiDB-lite"/>
    </source>
</evidence>
<sequence>MPARRELTMRQIKQMLRLAHDGVSAREIGRTLGIARSTVQDNLGRATAAGLTWPLDAEVTDAVLEQRLFARAGVKQGMRRLPEPDWPCVIREMRRSGVNLTVLWEEYRETHPDGYGYSRFCDLYREFERRLTPVMRQHHAAGDKVFVDYSGKKIEIVDPTTGIVREAEIFVAVLGASSLTYAEATWTQTLPDWIGAHVRLFRFLGGVPRLVVPDNLKSAVHKASFYDPEINRSYGMMADHYGVGILPARPRKPRDKAKVEAGVRLAQTYILGRLRRQTFFSLAECNAAIATMVERINAHPMRRLGTTRRALFEAIERAALRPLPAEDYAFSEWRLARVNLDYHVEAAGFLYSVPHALIREQVDLRITARTIEVFHRGQRVAAHERRYAGRRHGTDPEHMPSAHRRYAEWSPERFRRWARGIGPETEGLVVAILHDRPHPEQGFRTCLGILRLYRGLDPGRAEAASARAVAIGALTYKSIASILSLGLDRTAPSAEAAPVLLHPNLRGPRYFH</sequence>
<dbReference type="Proteomes" id="UP000410984">
    <property type="component" value="Unassembled WGS sequence"/>
</dbReference>
<feature type="region of interest" description="Disordered" evidence="1">
    <location>
        <begin position="384"/>
        <end position="403"/>
    </location>
</feature>
<feature type="domain" description="HTH IS408-type" evidence="2">
    <location>
        <begin position="12"/>
        <end position="93"/>
    </location>
</feature>
<reference evidence="4 5" key="1">
    <citation type="submission" date="2019-06" db="EMBL/GenBank/DDBJ databases">
        <authorList>
            <person name="Rodrigo-Torres L."/>
            <person name="Arahal R. D."/>
            <person name="Lucena T."/>
        </authorList>
    </citation>
    <scope>NUCLEOTIDE SEQUENCE [LARGE SCALE GENOMIC DNA]</scope>
    <source>
        <strain evidence="4 5">SB0023/3</strain>
    </source>
</reference>
<dbReference type="AlphaFoldDB" id="A0A509E9P2"/>
<dbReference type="GO" id="GO:0003677">
    <property type="term" value="F:DNA binding"/>
    <property type="evidence" value="ECO:0007669"/>
    <property type="project" value="InterPro"/>
</dbReference>
<dbReference type="SUPFAM" id="SSF46689">
    <property type="entry name" value="Homeodomain-like"/>
    <property type="match status" value="1"/>
</dbReference>